<proteinExistence type="predicted"/>
<evidence type="ECO:0000313" key="2">
    <source>
        <dbReference type="EMBL" id="KAF7824201.1"/>
    </source>
</evidence>
<dbReference type="EMBL" id="JAAIUW010000007">
    <property type="protein sequence ID" value="KAF7824201.1"/>
    <property type="molecule type" value="Genomic_DNA"/>
</dbReference>
<dbReference type="Proteomes" id="UP000634136">
    <property type="component" value="Unassembled WGS sequence"/>
</dbReference>
<evidence type="ECO:0000256" key="1">
    <source>
        <dbReference type="SAM" id="MobiDB-lite"/>
    </source>
</evidence>
<evidence type="ECO:0000313" key="3">
    <source>
        <dbReference type="Proteomes" id="UP000634136"/>
    </source>
</evidence>
<protein>
    <submittedName>
        <fullName evidence="2">Uncharacterized protein</fullName>
    </submittedName>
</protein>
<organism evidence="2 3">
    <name type="scientific">Senna tora</name>
    <dbReference type="NCBI Taxonomy" id="362788"/>
    <lineage>
        <taxon>Eukaryota</taxon>
        <taxon>Viridiplantae</taxon>
        <taxon>Streptophyta</taxon>
        <taxon>Embryophyta</taxon>
        <taxon>Tracheophyta</taxon>
        <taxon>Spermatophyta</taxon>
        <taxon>Magnoliopsida</taxon>
        <taxon>eudicotyledons</taxon>
        <taxon>Gunneridae</taxon>
        <taxon>Pentapetalae</taxon>
        <taxon>rosids</taxon>
        <taxon>fabids</taxon>
        <taxon>Fabales</taxon>
        <taxon>Fabaceae</taxon>
        <taxon>Caesalpinioideae</taxon>
        <taxon>Cassia clade</taxon>
        <taxon>Senna</taxon>
    </lineage>
</organism>
<feature type="compositionally biased region" description="Basic and acidic residues" evidence="1">
    <location>
        <begin position="1"/>
        <end position="11"/>
    </location>
</feature>
<reference evidence="2" key="1">
    <citation type="submission" date="2020-09" db="EMBL/GenBank/DDBJ databases">
        <title>Genome-Enabled Discovery of Anthraquinone Biosynthesis in Senna tora.</title>
        <authorList>
            <person name="Kang S.-H."/>
            <person name="Pandey R.P."/>
            <person name="Lee C.-M."/>
            <person name="Sim J.-S."/>
            <person name="Jeong J.-T."/>
            <person name="Choi B.-S."/>
            <person name="Jung M."/>
            <person name="Ginzburg D."/>
            <person name="Zhao K."/>
            <person name="Won S.Y."/>
            <person name="Oh T.-J."/>
            <person name="Yu Y."/>
            <person name="Kim N.-H."/>
            <person name="Lee O.R."/>
            <person name="Lee T.-H."/>
            <person name="Bashyal P."/>
            <person name="Kim T.-S."/>
            <person name="Lee W.-H."/>
            <person name="Kawkins C."/>
            <person name="Kim C.-K."/>
            <person name="Kim J.S."/>
            <person name="Ahn B.O."/>
            <person name="Rhee S.Y."/>
            <person name="Sohng J.K."/>
        </authorList>
    </citation>
    <scope>NUCLEOTIDE SEQUENCE</scope>
    <source>
        <tissue evidence="2">Leaf</tissue>
    </source>
</reference>
<dbReference type="AlphaFoldDB" id="A0A834TNG9"/>
<gene>
    <name evidence="2" type="ORF">G2W53_022345</name>
</gene>
<accession>A0A834TNG9</accession>
<comment type="caution">
    <text evidence="2">The sequence shown here is derived from an EMBL/GenBank/DDBJ whole genome shotgun (WGS) entry which is preliminary data.</text>
</comment>
<sequence length="40" mass="4561">MMDQEIVHEESPAGFDGNDDGPGDQWKCRMMQKATKYAEN</sequence>
<feature type="region of interest" description="Disordered" evidence="1">
    <location>
        <begin position="1"/>
        <end position="26"/>
    </location>
</feature>
<name>A0A834TNG9_9FABA</name>
<keyword evidence="3" id="KW-1185">Reference proteome</keyword>